<dbReference type="Pfam" id="PF00069">
    <property type="entry name" value="Pkinase"/>
    <property type="match status" value="1"/>
</dbReference>
<accession>A0A1I0BPJ2</accession>
<dbReference type="GO" id="GO:0005737">
    <property type="term" value="C:cytoplasm"/>
    <property type="evidence" value="ECO:0007669"/>
    <property type="project" value="TreeGrafter"/>
</dbReference>
<dbReference type="GO" id="GO:0005524">
    <property type="term" value="F:ATP binding"/>
    <property type="evidence" value="ECO:0007669"/>
    <property type="project" value="InterPro"/>
</dbReference>
<dbReference type="STRING" id="29364.SAMN04487772_10842"/>
<keyword evidence="2" id="KW-0808">Transferase</keyword>
<dbReference type="SMART" id="SM00220">
    <property type="entry name" value="S_TKc"/>
    <property type="match status" value="1"/>
</dbReference>
<dbReference type="InterPro" id="IPR008271">
    <property type="entry name" value="Ser/Thr_kinase_AS"/>
</dbReference>
<dbReference type="Proteomes" id="UP000199800">
    <property type="component" value="Unassembled WGS sequence"/>
</dbReference>
<keyword evidence="3" id="KW-1185">Reference proteome</keyword>
<evidence type="ECO:0000313" key="2">
    <source>
        <dbReference type="EMBL" id="SET08956.1"/>
    </source>
</evidence>
<sequence>MREVHILKSLKHPNVPIIYDIEEDEKYSYIIEEYLQGESLKSYRMRLSYLSERSIIDFTFQICDFIKYLHTFSAGILYLDLKPENILVHQGKLKFLDFGAAVYESEYDKVSYSMATPGYAAPEWLNCKADKRSDIYSIGCLIYFLVTGTLYQPSRVSRRWSWMLVRNRKIYKIIEKCVKPLPESRFQSVGELENCLKRAVETGESNKESAVMSYCIAIAGSERRVGVTHIALSLANYVGRINKNSIYIEWNDSGFLQEFVTYCKGVKEKGKYWCMKHVKMQEKKAWNQNTQKERFRFAIKDYGVLTEKNMEEFLQEEHRIVVAGSKPWEWKSALYWIKKLCDEDSILYLLNGTNDECGKIEEEALFCKHSIHVPYLKQVFYDGHKSIGNYVFDSVIRYVVRNEGKDGDRVSDVE</sequence>
<dbReference type="Gene3D" id="1.10.510.10">
    <property type="entry name" value="Transferase(Phosphotransferase) domain 1"/>
    <property type="match status" value="1"/>
</dbReference>
<dbReference type="PROSITE" id="PS50011">
    <property type="entry name" value="PROTEIN_KINASE_DOM"/>
    <property type="match status" value="1"/>
</dbReference>
<proteinExistence type="predicted"/>
<dbReference type="AlphaFoldDB" id="A0A1I0BPJ2"/>
<gene>
    <name evidence="2" type="ORF">SAMN04487772_10842</name>
</gene>
<dbReference type="PANTHER" id="PTHR24348">
    <property type="entry name" value="SERINE/THREONINE-PROTEIN KINASE UNC-51-RELATED"/>
    <property type="match status" value="1"/>
</dbReference>
<keyword evidence="2" id="KW-0418">Kinase</keyword>
<dbReference type="PROSITE" id="PS00108">
    <property type="entry name" value="PROTEIN_KINASE_ST"/>
    <property type="match status" value="1"/>
</dbReference>
<keyword evidence="2" id="KW-0723">Serine/threonine-protein kinase</keyword>
<dbReference type="SUPFAM" id="SSF56112">
    <property type="entry name" value="Protein kinase-like (PK-like)"/>
    <property type="match status" value="1"/>
</dbReference>
<feature type="domain" description="Protein kinase" evidence="1">
    <location>
        <begin position="1"/>
        <end position="200"/>
    </location>
</feature>
<dbReference type="GO" id="GO:0004674">
    <property type="term" value="F:protein serine/threonine kinase activity"/>
    <property type="evidence" value="ECO:0007669"/>
    <property type="project" value="UniProtKB-KW"/>
</dbReference>
<protein>
    <submittedName>
        <fullName evidence="2">Serine/threonine protein kinase</fullName>
    </submittedName>
</protein>
<organism evidence="2 3">
    <name type="scientific">[Clostridium] polysaccharolyticum</name>
    <dbReference type="NCBI Taxonomy" id="29364"/>
    <lineage>
        <taxon>Bacteria</taxon>
        <taxon>Bacillati</taxon>
        <taxon>Bacillota</taxon>
        <taxon>Clostridia</taxon>
        <taxon>Lachnospirales</taxon>
        <taxon>Lachnospiraceae</taxon>
    </lineage>
</organism>
<dbReference type="InterPro" id="IPR045269">
    <property type="entry name" value="Atg1-like"/>
</dbReference>
<dbReference type="CDD" id="cd14014">
    <property type="entry name" value="STKc_PknB_like"/>
    <property type="match status" value="1"/>
</dbReference>
<dbReference type="InterPro" id="IPR000719">
    <property type="entry name" value="Prot_kinase_dom"/>
</dbReference>
<reference evidence="2 3" key="1">
    <citation type="submission" date="2016-10" db="EMBL/GenBank/DDBJ databases">
        <authorList>
            <person name="de Groot N.N."/>
        </authorList>
    </citation>
    <scope>NUCLEOTIDE SEQUENCE [LARGE SCALE GENOMIC DNA]</scope>
    <source>
        <strain evidence="2 3">DSM 1801</strain>
    </source>
</reference>
<evidence type="ECO:0000259" key="1">
    <source>
        <dbReference type="PROSITE" id="PS50011"/>
    </source>
</evidence>
<dbReference type="InterPro" id="IPR011009">
    <property type="entry name" value="Kinase-like_dom_sf"/>
</dbReference>
<dbReference type="EMBL" id="FOHN01000008">
    <property type="protein sequence ID" value="SET08956.1"/>
    <property type="molecule type" value="Genomic_DNA"/>
</dbReference>
<evidence type="ECO:0000313" key="3">
    <source>
        <dbReference type="Proteomes" id="UP000199800"/>
    </source>
</evidence>
<name>A0A1I0BPJ2_9FIRM</name>